<sequence>MPGGAALTGPTICRPDRTHCVAIRQYQMHQAVGRIRRIASPSGNTKCTRL</sequence>
<gene>
    <name evidence="1" type="ordered locus">CKO_03596</name>
</gene>
<dbReference type="KEGG" id="cko:CKO_03596"/>
<reference evidence="1 2" key="1">
    <citation type="submission" date="2007-08" db="EMBL/GenBank/DDBJ databases">
        <authorList>
            <consortium name="The Citrobacter koseri Genome Sequencing Project"/>
            <person name="McClelland M."/>
            <person name="Sanderson E.K."/>
            <person name="Porwollik S."/>
            <person name="Spieth J."/>
            <person name="Clifton W.S."/>
            <person name="Latreille P."/>
            <person name="Courtney L."/>
            <person name="Wang C."/>
            <person name="Pepin K."/>
            <person name="Bhonagiri V."/>
            <person name="Nash W."/>
            <person name="Johnson M."/>
            <person name="Thiruvilangam P."/>
            <person name="Wilson R."/>
        </authorList>
    </citation>
    <scope>NUCLEOTIDE SEQUENCE [LARGE SCALE GENOMIC DNA]</scope>
    <source>
        <strain evidence="2">ATCC BAA-895 / CDC 4225-83 / SGSC4696</strain>
    </source>
</reference>
<protein>
    <submittedName>
        <fullName evidence="1">Uncharacterized protein</fullName>
    </submittedName>
</protein>
<dbReference type="AlphaFoldDB" id="A8AMG2"/>
<dbReference type="HOGENOM" id="CLU_3116093_0_0_6"/>
<dbReference type="Proteomes" id="UP000008148">
    <property type="component" value="Chromosome"/>
</dbReference>
<organism evidence="1 2">
    <name type="scientific">Citrobacter koseri (strain ATCC BAA-895 / CDC 4225-83 / SGSC4696)</name>
    <dbReference type="NCBI Taxonomy" id="290338"/>
    <lineage>
        <taxon>Bacteria</taxon>
        <taxon>Pseudomonadati</taxon>
        <taxon>Pseudomonadota</taxon>
        <taxon>Gammaproteobacteria</taxon>
        <taxon>Enterobacterales</taxon>
        <taxon>Enterobacteriaceae</taxon>
        <taxon>Citrobacter</taxon>
    </lineage>
</organism>
<proteinExistence type="predicted"/>
<dbReference type="STRING" id="290338.CKO_03596"/>
<keyword evidence="2" id="KW-1185">Reference proteome</keyword>
<dbReference type="EMBL" id="CP000822">
    <property type="protein sequence ID" value="ABV14675.1"/>
    <property type="molecule type" value="Genomic_DNA"/>
</dbReference>
<accession>A8AMG2</accession>
<evidence type="ECO:0000313" key="1">
    <source>
        <dbReference type="EMBL" id="ABV14675.1"/>
    </source>
</evidence>
<evidence type="ECO:0000313" key="2">
    <source>
        <dbReference type="Proteomes" id="UP000008148"/>
    </source>
</evidence>
<name>A8AMG2_CITK8</name>